<keyword evidence="2" id="KW-1185">Reference proteome</keyword>
<reference evidence="1" key="1">
    <citation type="journal article" date="2021" name="Environ. Microbiol.">
        <title>Gene family expansions and transcriptome signatures uncover fungal adaptations to wood decay.</title>
        <authorList>
            <person name="Hage H."/>
            <person name="Miyauchi S."/>
            <person name="Viragh M."/>
            <person name="Drula E."/>
            <person name="Min B."/>
            <person name="Chaduli D."/>
            <person name="Navarro D."/>
            <person name="Favel A."/>
            <person name="Norest M."/>
            <person name="Lesage-Meessen L."/>
            <person name="Balint B."/>
            <person name="Merenyi Z."/>
            <person name="de Eugenio L."/>
            <person name="Morin E."/>
            <person name="Martinez A.T."/>
            <person name="Baldrian P."/>
            <person name="Stursova M."/>
            <person name="Martinez M.J."/>
            <person name="Novotny C."/>
            <person name="Magnuson J.K."/>
            <person name="Spatafora J.W."/>
            <person name="Maurice S."/>
            <person name="Pangilinan J."/>
            <person name="Andreopoulos W."/>
            <person name="LaButti K."/>
            <person name="Hundley H."/>
            <person name="Na H."/>
            <person name="Kuo A."/>
            <person name="Barry K."/>
            <person name="Lipzen A."/>
            <person name="Henrissat B."/>
            <person name="Riley R."/>
            <person name="Ahrendt S."/>
            <person name="Nagy L.G."/>
            <person name="Grigoriev I.V."/>
            <person name="Martin F."/>
            <person name="Rosso M.N."/>
        </authorList>
    </citation>
    <scope>NUCLEOTIDE SEQUENCE</scope>
    <source>
        <strain evidence="1">CBS 384.51</strain>
    </source>
</reference>
<sequence length="327" mass="34823">MQYFFFLFFLLLVVVQYVNAHGYVDGIAVDGTWYAGNVPNNYKGPSPIRLVNDIGPVKGSDNPDIVCGLSAQKAAMVVSANAGSVLSIQWVGGGGQAWPHEVGPLMTYMASCGNTPCDQFDPSGAQWFKIDQYGKKPDGNTWYQADIASNHDRYDVTLPQNLASGGYLVRHEIIALHLGGSLGGAEFYPMCVQIQVGGNGNGAPQSTVSLPGAYNDNDPGIYDPDIYNPGSNYTFPGGPISNLAASAQSMADGESTMPPFPSGTSVSNTPASPTQTQAQTQTQEPTGAPDSNGSGTGSCMLKTRSTTVNQRRHFKRFMKRIMPHASH</sequence>
<evidence type="ECO:0000313" key="2">
    <source>
        <dbReference type="Proteomes" id="UP001055072"/>
    </source>
</evidence>
<comment type="caution">
    <text evidence="1">The sequence shown here is derived from an EMBL/GenBank/DDBJ whole genome shotgun (WGS) entry which is preliminary data.</text>
</comment>
<evidence type="ECO:0000313" key="1">
    <source>
        <dbReference type="EMBL" id="KAI0089795.1"/>
    </source>
</evidence>
<dbReference type="EMBL" id="MU274909">
    <property type="protein sequence ID" value="KAI0089795.1"/>
    <property type="molecule type" value="Genomic_DNA"/>
</dbReference>
<organism evidence="1 2">
    <name type="scientific">Irpex rosettiformis</name>
    <dbReference type="NCBI Taxonomy" id="378272"/>
    <lineage>
        <taxon>Eukaryota</taxon>
        <taxon>Fungi</taxon>
        <taxon>Dikarya</taxon>
        <taxon>Basidiomycota</taxon>
        <taxon>Agaricomycotina</taxon>
        <taxon>Agaricomycetes</taxon>
        <taxon>Polyporales</taxon>
        <taxon>Irpicaceae</taxon>
        <taxon>Irpex</taxon>
    </lineage>
</organism>
<dbReference type="Proteomes" id="UP001055072">
    <property type="component" value="Unassembled WGS sequence"/>
</dbReference>
<keyword evidence="1" id="KW-0378">Hydrolase</keyword>
<name>A0ACB8U6F7_9APHY</name>
<accession>A0ACB8U6F7</accession>
<proteinExistence type="predicted"/>
<gene>
    <name evidence="1" type="ORF">BDY19DRAFT_86028</name>
</gene>
<protein>
    <submittedName>
        <fullName evidence="1">Glycosyl hydrolase family 61-domain-containing protein</fullName>
    </submittedName>
</protein>